<feature type="domain" description="Radical SAM core" evidence="3">
    <location>
        <begin position="168"/>
        <end position="428"/>
    </location>
</feature>
<dbReference type="PROSITE" id="PS51918">
    <property type="entry name" value="RADICAL_SAM"/>
    <property type="match status" value="1"/>
</dbReference>
<evidence type="ECO:0000259" key="3">
    <source>
        <dbReference type="PROSITE" id="PS51918"/>
    </source>
</evidence>
<keyword evidence="2" id="KW-0234">DNA repair</keyword>
<dbReference type="SUPFAM" id="SSF102114">
    <property type="entry name" value="Radical SAM enzymes"/>
    <property type="match status" value="1"/>
</dbReference>
<keyword evidence="1" id="KW-0227">DNA damage</keyword>
<protein>
    <submittedName>
        <fullName evidence="4">Radical SAM protein</fullName>
    </submittedName>
</protein>
<dbReference type="GO" id="GO:0003677">
    <property type="term" value="F:DNA binding"/>
    <property type="evidence" value="ECO:0007669"/>
    <property type="project" value="InterPro"/>
</dbReference>
<accession>A0A8A7KFI1</accession>
<dbReference type="PANTHER" id="PTHR43324">
    <property type="match status" value="1"/>
</dbReference>
<dbReference type="InterPro" id="IPR023404">
    <property type="entry name" value="rSAM_horseshoe"/>
</dbReference>
<dbReference type="GO" id="GO:0006281">
    <property type="term" value="P:DNA repair"/>
    <property type="evidence" value="ECO:0007669"/>
    <property type="project" value="UniProtKB-KW"/>
</dbReference>
<dbReference type="SMART" id="SM00729">
    <property type="entry name" value="Elp3"/>
    <property type="match status" value="1"/>
</dbReference>
<evidence type="ECO:0000313" key="5">
    <source>
        <dbReference type="Proteomes" id="UP000665020"/>
    </source>
</evidence>
<dbReference type="GO" id="GO:0016787">
    <property type="term" value="F:hydrolase activity"/>
    <property type="evidence" value="ECO:0007669"/>
    <property type="project" value="UniProtKB-ARBA"/>
</dbReference>
<sequence length="542" mass="61222">MENSKIKTILIDGYLDEPSCLGVPPYISPHIRYTYGALLAVGIKEKNLSYYTIDTLRNDWAGYLNILEEADLVIVIAGTTVPGHYLGGKPISLKEIQDLSRKLYYPQKVLGGPVTLVKKEIPGYDHICGELASLDLYQLLSSKTIDKAEISRHIANWAVKGAALTRKHPFYPNLVCEIETFRGCPRPTHCAFCSEGLKKTNYQRKAEEIIKEVKALAKCGNHYYRLGCQTDLLLFNAVRDSNSLIPNPEALNRLYAGIREADPSLKVLHLDNINPANISNYEKESRAILKTIIKYNTPGDIAAFGLESADPLVLKKNKIESDTSTTFKAVEILNEIGGIRKKGVPRLLPGINLLHGLTGERPETMELNYRFLKKIYEAGLMLRRINIRQVVTMGRYPAVKIEQQRFKEYKERINREINQPMLKRVFPRGIVLNNVLTETNRGKLTYGRQLGSYPILIGIPGELKLHEFITVRVIDHGYRSITALPWPFEIKKASPAQLSAIPGIGKKRANKIFIKQPNSLSELAQLLDPGFPLDDWQDWFIF</sequence>
<dbReference type="GO" id="GO:0140097">
    <property type="term" value="F:catalytic activity, acting on DNA"/>
    <property type="evidence" value="ECO:0007669"/>
    <property type="project" value="UniProtKB-ARBA"/>
</dbReference>
<dbReference type="PANTHER" id="PTHR43324:SF1">
    <property type="entry name" value="RADICAL SAM CORE DOMAIN-CONTAINING PROTEIN"/>
    <property type="match status" value="1"/>
</dbReference>
<dbReference type="InterPro" id="IPR058240">
    <property type="entry name" value="rSAM_sf"/>
</dbReference>
<dbReference type="InterPro" id="IPR006638">
    <property type="entry name" value="Elp3/MiaA/NifB-like_rSAM"/>
</dbReference>
<name>A0A8A7KFI1_9FIRM</name>
<dbReference type="SFLD" id="SFLDS00029">
    <property type="entry name" value="Radical_SAM"/>
    <property type="match status" value="1"/>
</dbReference>
<evidence type="ECO:0000256" key="2">
    <source>
        <dbReference type="ARBA" id="ARBA00023204"/>
    </source>
</evidence>
<dbReference type="AlphaFoldDB" id="A0A8A7KFI1"/>
<gene>
    <name evidence="4" type="ORF">GM661_02450</name>
</gene>
<organism evidence="4 5">
    <name type="scientific">Iocasia fonsfrigidae</name>
    <dbReference type="NCBI Taxonomy" id="2682810"/>
    <lineage>
        <taxon>Bacteria</taxon>
        <taxon>Bacillati</taxon>
        <taxon>Bacillota</taxon>
        <taxon>Clostridia</taxon>
        <taxon>Halanaerobiales</taxon>
        <taxon>Halanaerobiaceae</taxon>
        <taxon>Iocasia</taxon>
    </lineage>
</organism>
<dbReference type="Proteomes" id="UP000665020">
    <property type="component" value="Chromosome"/>
</dbReference>
<keyword evidence="5" id="KW-1185">Reference proteome</keyword>
<dbReference type="Pfam" id="PF04055">
    <property type="entry name" value="Radical_SAM"/>
    <property type="match status" value="1"/>
</dbReference>
<dbReference type="RefSeq" id="WP_230868591.1">
    <property type="nucleotide sequence ID" value="NZ_CP046640.1"/>
</dbReference>
<reference evidence="4" key="1">
    <citation type="submission" date="2019-12" db="EMBL/GenBank/DDBJ databases">
        <authorList>
            <person name="zhang j."/>
            <person name="sun C.M."/>
        </authorList>
    </citation>
    <scope>NUCLEOTIDE SEQUENCE</scope>
    <source>
        <strain evidence="4">NS-1</strain>
    </source>
</reference>
<evidence type="ECO:0000256" key="1">
    <source>
        <dbReference type="ARBA" id="ARBA00022763"/>
    </source>
</evidence>
<dbReference type="Gene3D" id="3.80.30.20">
    <property type="entry name" value="tm_1862 like domain"/>
    <property type="match status" value="1"/>
</dbReference>
<dbReference type="InterPro" id="IPR007197">
    <property type="entry name" value="rSAM"/>
</dbReference>
<dbReference type="KEGG" id="ifn:GM661_02450"/>
<dbReference type="GO" id="GO:0051536">
    <property type="term" value="F:iron-sulfur cluster binding"/>
    <property type="evidence" value="ECO:0007669"/>
    <property type="project" value="InterPro"/>
</dbReference>
<dbReference type="InterPro" id="IPR000445">
    <property type="entry name" value="HhH_motif"/>
</dbReference>
<dbReference type="EMBL" id="CP046640">
    <property type="protein sequence ID" value="QTL96914.1"/>
    <property type="molecule type" value="Genomic_DNA"/>
</dbReference>
<proteinExistence type="predicted"/>
<dbReference type="SFLD" id="SFLDG01082">
    <property type="entry name" value="B12-binding_domain_containing"/>
    <property type="match status" value="1"/>
</dbReference>
<dbReference type="Pfam" id="PF00633">
    <property type="entry name" value="HHH"/>
    <property type="match status" value="1"/>
</dbReference>
<evidence type="ECO:0000313" key="4">
    <source>
        <dbReference type="EMBL" id="QTL96914.1"/>
    </source>
</evidence>